<dbReference type="GeneID" id="54572421"/>
<keyword evidence="1" id="KW-0521">NADP</keyword>
<accession>A0A6A6BW35</accession>
<dbReference type="InterPro" id="IPR036291">
    <property type="entry name" value="NAD(P)-bd_dom_sf"/>
</dbReference>
<dbReference type="EMBL" id="ML993646">
    <property type="protein sequence ID" value="KAF2158915.1"/>
    <property type="molecule type" value="Genomic_DNA"/>
</dbReference>
<dbReference type="InterPro" id="IPR020904">
    <property type="entry name" value="Sc_DH/Rdtase_CS"/>
</dbReference>
<dbReference type="PANTHER" id="PTHR42808">
    <property type="entry name" value="HYDROXYSTEROID DEHYDROGENASE-LIKE PROTEIN 2"/>
    <property type="match status" value="1"/>
</dbReference>
<protein>
    <submittedName>
        <fullName evidence="2">Uncharacterized protein</fullName>
    </submittedName>
</protein>
<evidence type="ECO:0000313" key="2">
    <source>
        <dbReference type="EMBL" id="KAF2158915.1"/>
    </source>
</evidence>
<reference evidence="2" key="1">
    <citation type="journal article" date="2020" name="Stud. Mycol.">
        <title>101 Dothideomycetes genomes: a test case for predicting lifestyles and emergence of pathogens.</title>
        <authorList>
            <person name="Haridas S."/>
            <person name="Albert R."/>
            <person name="Binder M."/>
            <person name="Bloem J."/>
            <person name="Labutti K."/>
            <person name="Salamov A."/>
            <person name="Andreopoulos B."/>
            <person name="Baker S."/>
            <person name="Barry K."/>
            <person name="Bills G."/>
            <person name="Bluhm B."/>
            <person name="Cannon C."/>
            <person name="Castanera R."/>
            <person name="Culley D."/>
            <person name="Daum C."/>
            <person name="Ezra D."/>
            <person name="Gonzalez J."/>
            <person name="Henrissat B."/>
            <person name="Kuo A."/>
            <person name="Liang C."/>
            <person name="Lipzen A."/>
            <person name="Lutzoni F."/>
            <person name="Magnuson J."/>
            <person name="Mondo S."/>
            <person name="Nolan M."/>
            <person name="Ohm R."/>
            <person name="Pangilinan J."/>
            <person name="Park H.-J."/>
            <person name="Ramirez L."/>
            <person name="Alfaro M."/>
            <person name="Sun H."/>
            <person name="Tritt A."/>
            <person name="Yoshinaga Y."/>
            <person name="Zwiers L.-H."/>
            <person name="Turgeon B."/>
            <person name="Goodwin S."/>
            <person name="Spatafora J."/>
            <person name="Crous P."/>
            <person name="Grigoriev I."/>
        </authorList>
    </citation>
    <scope>NUCLEOTIDE SEQUENCE</scope>
    <source>
        <strain evidence="2">ATCC 36951</strain>
    </source>
</reference>
<keyword evidence="3" id="KW-1185">Reference proteome</keyword>
<sequence length="323" mass="34719">MSNKKVAIVVGASRGIGRQVAIDLAKNGYAVVVAAKTTSDASKCDPFPPDPNSFASTINTVAREITEAGGTATALQVDVRSPSNIADMVAQTVHLYARIDVVVYNSGAIWWSSVAKTPFKRFELMQKINPQGLYAVVEGVLPVMYKNGGDGGGGKGEGRIIVISPPIYSRFFKGKTAYAMGKVGMSVLTMGLAVDFEREGRVGMGVTSLWPAVAIDSAATQTPKSYPPQDGRANLRKPEIFSDAILSIIKAPSKDVSGKCFLDEDYLREHDGVQDFGKYALVPGTNPRRIMPLKMPDLTVEEQDDEGVRVDSAMLRGNRDSKL</sequence>
<dbReference type="PROSITE" id="PS00061">
    <property type="entry name" value="ADH_SHORT"/>
    <property type="match status" value="1"/>
</dbReference>
<dbReference type="InterPro" id="IPR051935">
    <property type="entry name" value="HSDL2"/>
</dbReference>
<dbReference type="InterPro" id="IPR002347">
    <property type="entry name" value="SDR_fam"/>
</dbReference>
<proteinExistence type="predicted"/>
<dbReference type="PANTHER" id="PTHR42808:SF4">
    <property type="entry name" value="SHORT CHAIN DEHYDROGENASE"/>
    <property type="match status" value="1"/>
</dbReference>
<dbReference type="RefSeq" id="XP_033659804.1">
    <property type="nucleotide sequence ID" value="XM_033819149.1"/>
</dbReference>
<organism evidence="2 3">
    <name type="scientific">Zasmidium cellare ATCC 36951</name>
    <dbReference type="NCBI Taxonomy" id="1080233"/>
    <lineage>
        <taxon>Eukaryota</taxon>
        <taxon>Fungi</taxon>
        <taxon>Dikarya</taxon>
        <taxon>Ascomycota</taxon>
        <taxon>Pezizomycotina</taxon>
        <taxon>Dothideomycetes</taxon>
        <taxon>Dothideomycetidae</taxon>
        <taxon>Mycosphaerellales</taxon>
        <taxon>Mycosphaerellaceae</taxon>
        <taxon>Zasmidium</taxon>
    </lineage>
</organism>
<dbReference type="Proteomes" id="UP000799537">
    <property type="component" value="Unassembled WGS sequence"/>
</dbReference>
<gene>
    <name evidence="2" type="ORF">M409DRAFT_71392</name>
</gene>
<evidence type="ECO:0000313" key="3">
    <source>
        <dbReference type="Proteomes" id="UP000799537"/>
    </source>
</evidence>
<dbReference type="OrthoDB" id="5327538at2759"/>
<evidence type="ECO:0000256" key="1">
    <source>
        <dbReference type="ARBA" id="ARBA00022857"/>
    </source>
</evidence>
<name>A0A6A6BW35_ZASCE</name>
<dbReference type="SUPFAM" id="SSF51735">
    <property type="entry name" value="NAD(P)-binding Rossmann-fold domains"/>
    <property type="match status" value="1"/>
</dbReference>
<dbReference type="AlphaFoldDB" id="A0A6A6BW35"/>
<dbReference type="PRINTS" id="PR00081">
    <property type="entry name" value="GDHRDH"/>
</dbReference>
<dbReference type="Gene3D" id="3.40.50.720">
    <property type="entry name" value="NAD(P)-binding Rossmann-like Domain"/>
    <property type="match status" value="1"/>
</dbReference>
<dbReference type="Pfam" id="PF00106">
    <property type="entry name" value="adh_short"/>
    <property type="match status" value="2"/>
</dbReference>